<dbReference type="PANTHER" id="PTHR46825:SF9">
    <property type="entry name" value="BETA-LACTAMASE-RELATED DOMAIN-CONTAINING PROTEIN"/>
    <property type="match status" value="1"/>
</dbReference>
<evidence type="ECO:0000313" key="2">
    <source>
        <dbReference type="EMBL" id="GGM13732.1"/>
    </source>
</evidence>
<reference evidence="2" key="1">
    <citation type="journal article" date="2014" name="Int. J. Syst. Evol. Microbiol.">
        <title>Complete genome sequence of Corynebacterium casei LMG S-19264T (=DSM 44701T), isolated from a smear-ripened cheese.</title>
        <authorList>
            <consortium name="US DOE Joint Genome Institute (JGI-PGF)"/>
            <person name="Walter F."/>
            <person name="Albersmeier A."/>
            <person name="Kalinowski J."/>
            <person name="Ruckert C."/>
        </authorList>
    </citation>
    <scope>NUCLEOTIDE SEQUENCE</scope>
    <source>
        <strain evidence="2">JCM 19831</strain>
    </source>
</reference>
<dbReference type="Proteomes" id="UP000642070">
    <property type="component" value="Unassembled WGS sequence"/>
</dbReference>
<accession>A0A917T8T0</accession>
<name>A0A917T8T0_9ACTN</name>
<dbReference type="InterPro" id="IPR050491">
    <property type="entry name" value="AmpC-like"/>
</dbReference>
<dbReference type="Gene3D" id="3.40.710.10">
    <property type="entry name" value="DD-peptidase/beta-lactamase superfamily"/>
    <property type="match status" value="1"/>
</dbReference>
<sequence length="482" mass="50946">MDVAALARALDVLVPEILEHTDTPGVSVAVGVGDEVVLARGYGVADLGTGAPMTPETVNPIGSDGKTYTAAAAMQLVERGLLDLDGPIGPHLGDLRVVNPHGARPITLRDLLTHRSGLGTTFGFADRVPPAPLGEHLRQVFRRGRSDLYGGDLVPLWSTPVGVQYQYSNTGIALVGYLVERTNPAGVPFDEWVRRSVFTPLGMRSAWFPPAEAPPEALSRRSTGYATVGGLQFVLPPVYVGDYPAGTALTTASDHCRFVLAVLGGGALPSGRILAPETARLMLTPQAGRGPDPAATVGLVWNVFDGGLDEGYVGHGGEYFWGWSSFTRGWPSSRVAVVVSANQWHLAEPGTSHRPSHFAGRLVGGVVTAWVNGLDPMPSKSPAAAQSWLAGMLVADRLTTRIGSRRPLSAAEIDALVAGAVVRPGQPWDPEAFRAALRDYPCDSLGEAMAWSREQVPAHLQALVTSELGVPWLGRLVAGLEP</sequence>
<dbReference type="RefSeq" id="WP_190248831.1">
    <property type="nucleotide sequence ID" value="NZ_BMPI01000005.1"/>
</dbReference>
<reference evidence="2" key="2">
    <citation type="submission" date="2020-09" db="EMBL/GenBank/DDBJ databases">
        <authorList>
            <person name="Sun Q."/>
            <person name="Ohkuma M."/>
        </authorList>
    </citation>
    <scope>NUCLEOTIDE SEQUENCE</scope>
    <source>
        <strain evidence="2">JCM 19831</strain>
    </source>
</reference>
<keyword evidence="3" id="KW-1185">Reference proteome</keyword>
<evidence type="ECO:0000313" key="3">
    <source>
        <dbReference type="Proteomes" id="UP000642070"/>
    </source>
</evidence>
<organism evidence="2 3">
    <name type="scientific">Dactylosporangium sucinum</name>
    <dbReference type="NCBI Taxonomy" id="1424081"/>
    <lineage>
        <taxon>Bacteria</taxon>
        <taxon>Bacillati</taxon>
        <taxon>Actinomycetota</taxon>
        <taxon>Actinomycetes</taxon>
        <taxon>Micromonosporales</taxon>
        <taxon>Micromonosporaceae</taxon>
        <taxon>Dactylosporangium</taxon>
    </lineage>
</organism>
<protein>
    <recommendedName>
        <fullName evidence="1">Beta-lactamase-related domain-containing protein</fullName>
    </recommendedName>
</protein>
<dbReference type="SUPFAM" id="SSF56601">
    <property type="entry name" value="beta-lactamase/transpeptidase-like"/>
    <property type="match status" value="1"/>
</dbReference>
<dbReference type="EMBL" id="BMPI01000005">
    <property type="protein sequence ID" value="GGM13732.1"/>
    <property type="molecule type" value="Genomic_DNA"/>
</dbReference>
<dbReference type="PANTHER" id="PTHR46825">
    <property type="entry name" value="D-ALANYL-D-ALANINE-CARBOXYPEPTIDASE/ENDOPEPTIDASE AMPH"/>
    <property type="match status" value="1"/>
</dbReference>
<dbReference type="AlphaFoldDB" id="A0A917T8T0"/>
<dbReference type="InterPro" id="IPR001466">
    <property type="entry name" value="Beta-lactam-related"/>
</dbReference>
<gene>
    <name evidence="2" type="ORF">GCM10007977_013520</name>
</gene>
<comment type="caution">
    <text evidence="2">The sequence shown here is derived from an EMBL/GenBank/DDBJ whole genome shotgun (WGS) entry which is preliminary data.</text>
</comment>
<evidence type="ECO:0000259" key="1">
    <source>
        <dbReference type="Pfam" id="PF00144"/>
    </source>
</evidence>
<dbReference type="InterPro" id="IPR012338">
    <property type="entry name" value="Beta-lactam/transpept-like"/>
</dbReference>
<feature type="domain" description="Beta-lactamase-related" evidence="1">
    <location>
        <begin position="14"/>
        <end position="354"/>
    </location>
</feature>
<proteinExistence type="predicted"/>
<dbReference type="Pfam" id="PF00144">
    <property type="entry name" value="Beta-lactamase"/>
    <property type="match status" value="1"/>
</dbReference>